<keyword evidence="1" id="KW-0472">Membrane</keyword>
<reference evidence="2 3" key="1">
    <citation type="submission" date="2011-08" db="EMBL/GenBank/DDBJ databases">
        <authorList>
            <person name="Weinstock G."/>
            <person name="Sodergren E."/>
            <person name="Clifton S."/>
            <person name="Fulton L."/>
            <person name="Fulton B."/>
            <person name="Courtney L."/>
            <person name="Fronick C."/>
            <person name="Harrison M."/>
            <person name="Strong C."/>
            <person name="Farmer C."/>
            <person name="Delahaunty K."/>
            <person name="Markovic C."/>
            <person name="Hall O."/>
            <person name="Minx P."/>
            <person name="Tomlinson C."/>
            <person name="Mitreva M."/>
            <person name="Hou S."/>
            <person name="Chen J."/>
            <person name="Wollam A."/>
            <person name="Pepin K.H."/>
            <person name="Johnson M."/>
            <person name="Bhonagiri V."/>
            <person name="Zhang X."/>
            <person name="Suruliraj S."/>
            <person name="Warren W."/>
            <person name="Chinwalla A."/>
            <person name="Mardis E.R."/>
            <person name="Wilson R.K."/>
        </authorList>
    </citation>
    <scope>NUCLEOTIDE SEQUENCE [LARGE SCALE GENOMIC DNA]</scope>
    <source>
        <strain evidence="2 3">ATCC 51873</strain>
    </source>
</reference>
<gene>
    <name evidence="2" type="ORF">HMPREF0454_03510</name>
</gene>
<proteinExistence type="predicted"/>
<dbReference type="Proteomes" id="UP000005959">
    <property type="component" value="Unassembled WGS sequence"/>
</dbReference>
<evidence type="ECO:0000313" key="3">
    <source>
        <dbReference type="Proteomes" id="UP000005959"/>
    </source>
</evidence>
<comment type="caution">
    <text evidence="2">The sequence shown here is derived from an EMBL/GenBank/DDBJ whole genome shotgun (WGS) entry which is preliminary data.</text>
</comment>
<feature type="transmembrane region" description="Helical" evidence="1">
    <location>
        <begin position="30"/>
        <end position="53"/>
    </location>
</feature>
<dbReference type="AlphaFoldDB" id="G9YA90"/>
<dbReference type="HOGENOM" id="CLU_3025961_0_0_6"/>
<accession>G9YA90</accession>
<keyword evidence="1" id="KW-1133">Transmembrane helix</keyword>
<evidence type="ECO:0000313" key="2">
    <source>
        <dbReference type="EMBL" id="EHM40219.1"/>
    </source>
</evidence>
<keyword evidence="1" id="KW-0812">Transmembrane</keyword>
<dbReference type="EMBL" id="AGCI01000084">
    <property type="protein sequence ID" value="EHM40219.1"/>
    <property type="molecule type" value="Genomic_DNA"/>
</dbReference>
<evidence type="ECO:0000256" key="1">
    <source>
        <dbReference type="SAM" id="Phobius"/>
    </source>
</evidence>
<organism evidence="2 3">
    <name type="scientific">Hafnia alvei ATCC 51873</name>
    <dbReference type="NCBI Taxonomy" id="1002364"/>
    <lineage>
        <taxon>Bacteria</taxon>
        <taxon>Pseudomonadati</taxon>
        <taxon>Pseudomonadota</taxon>
        <taxon>Gammaproteobacteria</taxon>
        <taxon>Enterobacterales</taxon>
        <taxon>Hafniaceae</taxon>
        <taxon>Hafnia</taxon>
    </lineage>
</organism>
<name>G9YA90_HAFAL</name>
<sequence length="55" mass="6303">MLEPAWYIEREAANINDEYIKHLKELVDEIAIAIIGSDMLIVIGNTSYLYAIFCI</sequence>
<protein>
    <submittedName>
        <fullName evidence="2">Uncharacterized protein</fullName>
    </submittedName>
</protein>